<protein>
    <recommendedName>
        <fullName evidence="1">BTB domain-containing protein</fullName>
    </recommendedName>
</protein>
<sequence length="278" mass="32581">MSSESQTLATYKWQEADPRFAPLPGQNRQVQHFISCTVQYTNIIPSAKHPMVKVTVINYSEEKEFFVHRKLLTHYQPKLFTSILGPVEKHKSFKLIVDPRVFTGLLQFAYRGRFWLPETIQNIEVLWDLFIFAEKKEIIILQDILMNRIVSFYFKSNTFPTMETIMNVYKQSKPESSTQTHSMARRFLARCYVSQSLGCFYGSKCRESDARIDHALLCTDGLQSDTMKVIWEPAGSPWKVETDPRDPKRVHPCVYHQHVLKEICPKYKETRFNKETDV</sequence>
<reference evidence="2 3" key="1">
    <citation type="submission" date="2017-11" db="EMBL/GenBank/DDBJ databases">
        <title>Comparative genomics of Botrytis spp.</title>
        <authorList>
            <person name="Valero-Jimenez C.A."/>
            <person name="Tapia P."/>
            <person name="Veloso J."/>
            <person name="Silva-Moreno E."/>
            <person name="Staats M."/>
            <person name="Valdes J.H."/>
            <person name="Van Kan J.A.L."/>
        </authorList>
    </citation>
    <scope>NUCLEOTIDE SEQUENCE [LARGE SCALE GENOMIC DNA]</scope>
    <source>
        <strain evidence="2 3">MUCL2830</strain>
    </source>
</reference>
<dbReference type="Proteomes" id="UP000297299">
    <property type="component" value="Unassembled WGS sequence"/>
</dbReference>
<proteinExistence type="predicted"/>
<gene>
    <name evidence="2" type="ORF">BOTCAL_0376g00090</name>
</gene>
<dbReference type="PROSITE" id="PS50097">
    <property type="entry name" value="BTB"/>
    <property type="match status" value="1"/>
</dbReference>
<evidence type="ECO:0000313" key="2">
    <source>
        <dbReference type="EMBL" id="TEY43177.1"/>
    </source>
</evidence>
<accession>A0A4Y8CUF2</accession>
<dbReference type="EMBL" id="PHWZ01000375">
    <property type="protein sequence ID" value="TEY43177.1"/>
    <property type="molecule type" value="Genomic_DNA"/>
</dbReference>
<name>A0A4Y8CUF2_9HELO</name>
<comment type="caution">
    <text evidence="2">The sequence shown here is derived from an EMBL/GenBank/DDBJ whole genome shotgun (WGS) entry which is preliminary data.</text>
</comment>
<dbReference type="SUPFAM" id="SSF54695">
    <property type="entry name" value="POZ domain"/>
    <property type="match status" value="1"/>
</dbReference>
<dbReference type="OrthoDB" id="1022638at2759"/>
<evidence type="ECO:0000313" key="3">
    <source>
        <dbReference type="Proteomes" id="UP000297299"/>
    </source>
</evidence>
<dbReference type="InterPro" id="IPR011333">
    <property type="entry name" value="SKP1/BTB/POZ_sf"/>
</dbReference>
<feature type="domain" description="BTB" evidence="1">
    <location>
        <begin position="52"/>
        <end position="118"/>
    </location>
</feature>
<dbReference type="InterPro" id="IPR000210">
    <property type="entry name" value="BTB/POZ_dom"/>
</dbReference>
<keyword evidence="3" id="KW-1185">Reference proteome</keyword>
<evidence type="ECO:0000259" key="1">
    <source>
        <dbReference type="PROSITE" id="PS50097"/>
    </source>
</evidence>
<dbReference type="AlphaFoldDB" id="A0A4Y8CUF2"/>
<dbReference type="Gene3D" id="3.30.710.10">
    <property type="entry name" value="Potassium Channel Kv1.1, Chain A"/>
    <property type="match status" value="1"/>
</dbReference>
<organism evidence="2 3">
    <name type="scientific">Botryotinia calthae</name>
    <dbReference type="NCBI Taxonomy" id="38488"/>
    <lineage>
        <taxon>Eukaryota</taxon>
        <taxon>Fungi</taxon>
        <taxon>Dikarya</taxon>
        <taxon>Ascomycota</taxon>
        <taxon>Pezizomycotina</taxon>
        <taxon>Leotiomycetes</taxon>
        <taxon>Helotiales</taxon>
        <taxon>Sclerotiniaceae</taxon>
        <taxon>Botryotinia</taxon>
    </lineage>
</organism>